<dbReference type="InterPro" id="IPR000620">
    <property type="entry name" value="EamA_dom"/>
</dbReference>
<dbReference type="GO" id="GO:0016020">
    <property type="term" value="C:membrane"/>
    <property type="evidence" value="ECO:0007669"/>
    <property type="project" value="InterPro"/>
</dbReference>
<feature type="transmembrane region" description="Helical" evidence="1">
    <location>
        <begin position="253"/>
        <end position="273"/>
    </location>
</feature>
<dbReference type="EMBL" id="MLJW01000038">
    <property type="protein sequence ID" value="OIR07256.1"/>
    <property type="molecule type" value="Genomic_DNA"/>
</dbReference>
<dbReference type="SUPFAM" id="SSF103481">
    <property type="entry name" value="Multidrug resistance efflux transporter EmrE"/>
    <property type="match status" value="2"/>
</dbReference>
<organism evidence="3">
    <name type="scientific">mine drainage metagenome</name>
    <dbReference type="NCBI Taxonomy" id="410659"/>
    <lineage>
        <taxon>unclassified sequences</taxon>
        <taxon>metagenomes</taxon>
        <taxon>ecological metagenomes</taxon>
    </lineage>
</organism>
<protein>
    <submittedName>
        <fullName evidence="3">EamA-like transporter family protein</fullName>
    </submittedName>
</protein>
<feature type="transmembrane region" description="Helical" evidence="1">
    <location>
        <begin position="193"/>
        <end position="210"/>
    </location>
</feature>
<accession>A0A1J5STB4</accession>
<dbReference type="Pfam" id="PF00892">
    <property type="entry name" value="EamA"/>
    <property type="match status" value="1"/>
</dbReference>
<evidence type="ECO:0000313" key="3">
    <source>
        <dbReference type="EMBL" id="OIR07256.1"/>
    </source>
</evidence>
<proteinExistence type="predicted"/>
<feature type="domain" description="EamA" evidence="2">
    <location>
        <begin position="3"/>
        <end position="144"/>
    </location>
</feature>
<dbReference type="PANTHER" id="PTHR22911">
    <property type="entry name" value="ACYL-MALONYL CONDENSING ENZYME-RELATED"/>
    <property type="match status" value="1"/>
</dbReference>
<feature type="transmembrane region" description="Helical" evidence="1">
    <location>
        <begin position="74"/>
        <end position="94"/>
    </location>
</feature>
<feature type="transmembrane region" description="Helical" evidence="1">
    <location>
        <begin position="31"/>
        <end position="54"/>
    </location>
</feature>
<keyword evidence="1" id="KW-0812">Transmembrane</keyword>
<dbReference type="AlphaFoldDB" id="A0A1J5STB4"/>
<dbReference type="PANTHER" id="PTHR22911:SF137">
    <property type="entry name" value="SOLUTE CARRIER FAMILY 35 MEMBER G2-RELATED"/>
    <property type="match status" value="1"/>
</dbReference>
<dbReference type="Gene3D" id="1.10.3730.20">
    <property type="match status" value="1"/>
</dbReference>
<comment type="caution">
    <text evidence="3">The sequence shown here is derived from an EMBL/GenBank/DDBJ whole genome shotgun (WGS) entry which is preliminary data.</text>
</comment>
<feature type="transmembrane region" description="Helical" evidence="1">
    <location>
        <begin position="127"/>
        <end position="147"/>
    </location>
</feature>
<evidence type="ECO:0000259" key="2">
    <source>
        <dbReference type="Pfam" id="PF00892"/>
    </source>
</evidence>
<sequence length="297" mass="32622">MHWVILTLLAALFLGAYELFTKHAVNHNAVLPVLFFSTVTGASVWIVLMTIQAVHPGLLPRELVTDPLSLKGHLLMASKSAIVAASWVATYFAMKHLPLSIASPVRSTAPVWVFVAALVALGERPTVLETVGILVTIASCVALSLAGREEGIEFHRNKWIGVLAIGTAFGVASAIFDKYLLGHLHFRTPTVQAWFSIYLAVFFLIPAIGWKRRWWPRNEFHWRWSIPLIALALLVSDYLYFSALRSPEALVSLVSSLRRGSTLVAFAGGLFFFKERNGGRKLPAVIGVIIGILLTVA</sequence>
<evidence type="ECO:0000256" key="1">
    <source>
        <dbReference type="SAM" id="Phobius"/>
    </source>
</evidence>
<feature type="transmembrane region" description="Helical" evidence="1">
    <location>
        <begin position="222"/>
        <end position="241"/>
    </location>
</feature>
<dbReference type="InterPro" id="IPR037185">
    <property type="entry name" value="EmrE-like"/>
</dbReference>
<name>A0A1J5STB4_9ZZZZ</name>
<feature type="transmembrane region" description="Helical" evidence="1">
    <location>
        <begin position="159"/>
        <end position="181"/>
    </location>
</feature>
<gene>
    <name evidence="3" type="ORF">GALL_105120</name>
</gene>
<keyword evidence="1" id="KW-1133">Transmembrane helix</keyword>
<keyword evidence="1" id="KW-0472">Membrane</keyword>
<reference evidence="3" key="1">
    <citation type="submission" date="2016-10" db="EMBL/GenBank/DDBJ databases">
        <title>Sequence of Gallionella enrichment culture.</title>
        <authorList>
            <person name="Poehlein A."/>
            <person name="Muehling M."/>
            <person name="Daniel R."/>
        </authorList>
    </citation>
    <scope>NUCLEOTIDE SEQUENCE</scope>
</reference>